<dbReference type="GeneID" id="80334879"/>
<evidence type="ECO:0000313" key="1">
    <source>
        <dbReference type="EMBL" id="QDP80852.1"/>
    </source>
</evidence>
<dbReference type="EMBL" id="UGRY01000002">
    <property type="protein sequence ID" value="SUA79260.1"/>
    <property type="molecule type" value="Genomic_DNA"/>
</dbReference>
<accession>A0A378YRT3</accession>
<dbReference type="KEGG" id="nod:FOH10_21205"/>
<dbReference type="Proteomes" id="UP000317039">
    <property type="component" value="Chromosome"/>
</dbReference>
<dbReference type="OrthoDB" id="4762924at2"/>
<dbReference type="Proteomes" id="UP000255467">
    <property type="component" value="Unassembled WGS sequence"/>
</dbReference>
<reference evidence="2 3" key="1">
    <citation type="submission" date="2018-06" db="EMBL/GenBank/DDBJ databases">
        <authorList>
            <consortium name="Pathogen Informatics"/>
            <person name="Doyle S."/>
        </authorList>
    </citation>
    <scope>NUCLEOTIDE SEQUENCE [LARGE SCALE GENOMIC DNA]</scope>
    <source>
        <strain evidence="2 3">NCTC1934</strain>
    </source>
</reference>
<dbReference type="RefSeq" id="WP_029930010.1">
    <property type="nucleotide sequence ID" value="NZ_CP041695.1"/>
</dbReference>
<reference evidence="1 4" key="2">
    <citation type="submission" date="2019-07" db="EMBL/GenBank/DDBJ databases">
        <title>Complete Genome Sequence and Methylome Analysis of Nocardia otitidis-caviarum NEB252.</title>
        <authorList>
            <person name="Fomenkov A."/>
            <person name="Anton B.P."/>
            <person name="Vincze T."/>
            <person name="Roberts R.J."/>
        </authorList>
    </citation>
    <scope>NUCLEOTIDE SEQUENCE [LARGE SCALE GENOMIC DNA]</scope>
    <source>
        <strain evidence="1 4">NEB252</strain>
    </source>
</reference>
<dbReference type="SUPFAM" id="SSF54427">
    <property type="entry name" value="NTF2-like"/>
    <property type="match status" value="1"/>
</dbReference>
<protein>
    <submittedName>
        <fullName evidence="1">Nuclear transport factor 2 family protein</fullName>
    </submittedName>
</protein>
<evidence type="ECO:0000313" key="4">
    <source>
        <dbReference type="Proteomes" id="UP000317039"/>
    </source>
</evidence>
<dbReference type="EMBL" id="CP041695">
    <property type="protein sequence ID" value="QDP80852.1"/>
    <property type="molecule type" value="Genomic_DNA"/>
</dbReference>
<evidence type="ECO:0000313" key="2">
    <source>
        <dbReference type="EMBL" id="SUA79260.1"/>
    </source>
</evidence>
<evidence type="ECO:0000313" key="3">
    <source>
        <dbReference type="Proteomes" id="UP000255467"/>
    </source>
</evidence>
<name>A0A378YRT3_9NOCA</name>
<dbReference type="Gene3D" id="3.10.450.50">
    <property type="match status" value="1"/>
</dbReference>
<sequence>MADQLDPVVRRFVDALNAGDRDAFYGVLTADATMSDDGSDRDLRQWTASEIFDTAGRMDIQSVSEGGRALVADYSNSRWGAMRTAWRFEVDGDKISRFETGQA</sequence>
<proteinExistence type="predicted"/>
<dbReference type="AlphaFoldDB" id="A0A378YRT3"/>
<gene>
    <name evidence="1" type="ORF">FOH10_21205</name>
    <name evidence="2" type="ORF">NCTC1934_03702</name>
</gene>
<dbReference type="InterPro" id="IPR032710">
    <property type="entry name" value="NTF2-like_dom_sf"/>
</dbReference>
<keyword evidence="3" id="KW-1185">Reference proteome</keyword>
<organism evidence="2 3">
    <name type="scientific">Nocardia otitidiscaviarum</name>
    <dbReference type="NCBI Taxonomy" id="1823"/>
    <lineage>
        <taxon>Bacteria</taxon>
        <taxon>Bacillati</taxon>
        <taxon>Actinomycetota</taxon>
        <taxon>Actinomycetes</taxon>
        <taxon>Mycobacteriales</taxon>
        <taxon>Nocardiaceae</taxon>
        <taxon>Nocardia</taxon>
    </lineage>
</organism>